<organism evidence="2 3">
    <name type="scientific">Pseudomonas syringae pv. persicae</name>
    <dbReference type="NCBI Taxonomy" id="237306"/>
    <lineage>
        <taxon>Bacteria</taxon>
        <taxon>Pseudomonadati</taxon>
        <taxon>Pseudomonadota</taxon>
        <taxon>Gammaproteobacteria</taxon>
        <taxon>Pseudomonadales</taxon>
        <taxon>Pseudomonadaceae</taxon>
        <taxon>Pseudomonas</taxon>
    </lineage>
</organism>
<dbReference type="GO" id="GO:0003677">
    <property type="term" value="F:DNA binding"/>
    <property type="evidence" value="ECO:0007669"/>
    <property type="project" value="InterPro"/>
</dbReference>
<dbReference type="AlphaFoldDB" id="A0A3M4B455"/>
<feature type="domain" description="Arc-like DNA binding" evidence="1">
    <location>
        <begin position="32"/>
        <end position="77"/>
    </location>
</feature>
<dbReference type="SUPFAM" id="SSF47598">
    <property type="entry name" value="Ribbon-helix-helix"/>
    <property type="match status" value="1"/>
</dbReference>
<evidence type="ECO:0000259" key="1">
    <source>
        <dbReference type="Pfam" id="PF03869"/>
    </source>
</evidence>
<dbReference type="RefSeq" id="WP_122290507.1">
    <property type="nucleotide sequence ID" value="NZ_RBQE01000061.1"/>
</dbReference>
<evidence type="ECO:0000313" key="3">
    <source>
        <dbReference type="Proteomes" id="UP000281604"/>
    </source>
</evidence>
<dbReference type="Pfam" id="PF03869">
    <property type="entry name" value="Arc"/>
    <property type="match status" value="1"/>
</dbReference>
<dbReference type="InterPro" id="IPR010985">
    <property type="entry name" value="Ribbon_hlx_hlx"/>
</dbReference>
<protein>
    <recommendedName>
        <fullName evidence="1">Arc-like DNA binding domain-containing protein</fullName>
    </recommendedName>
</protein>
<dbReference type="GO" id="GO:0006355">
    <property type="term" value="P:regulation of DNA-templated transcription"/>
    <property type="evidence" value="ECO:0007669"/>
    <property type="project" value="InterPro"/>
</dbReference>
<name>A0A3M4B455_9PSED</name>
<accession>A0A3M4B455</accession>
<comment type="caution">
    <text evidence="2">The sequence shown here is derived from an EMBL/GenBank/DDBJ whole genome shotgun (WGS) entry which is preliminary data.</text>
</comment>
<sequence length="105" mass="11631">MLALNCAAHTPSAMMENAMLNNETVNMRDDDKDEKFVVRFPMGMRARLSMAAKASHRSMNRECVHRIDCSLKQEQEIARLKAVIDVLLNGGTPASNVVQLSEAGQ</sequence>
<gene>
    <name evidence="2" type="ORF">ALQ30_200318</name>
</gene>
<reference evidence="2 3" key="1">
    <citation type="submission" date="2018-08" db="EMBL/GenBank/DDBJ databases">
        <title>Recombination of ecologically and evolutionarily significant loci maintains genetic cohesion in the Pseudomonas syringae species complex.</title>
        <authorList>
            <person name="Dillon M."/>
            <person name="Thakur S."/>
            <person name="Almeida R.N.D."/>
            <person name="Weir B.S."/>
            <person name="Guttman D.S."/>
        </authorList>
    </citation>
    <scope>NUCLEOTIDE SEQUENCE [LARGE SCALE GENOMIC DNA]</scope>
    <source>
        <strain evidence="2 3">ICMP 3706</strain>
    </source>
</reference>
<evidence type="ECO:0000313" key="2">
    <source>
        <dbReference type="EMBL" id="RMP13927.1"/>
    </source>
</evidence>
<dbReference type="InterPro" id="IPR005569">
    <property type="entry name" value="Arc_DNA-bd_dom"/>
</dbReference>
<dbReference type="EMBL" id="RBQE01000061">
    <property type="protein sequence ID" value="RMP13927.1"/>
    <property type="molecule type" value="Genomic_DNA"/>
</dbReference>
<dbReference type="InterPro" id="IPR013321">
    <property type="entry name" value="Arc_rbn_hlx_hlx"/>
</dbReference>
<proteinExistence type="predicted"/>
<dbReference type="Gene3D" id="1.10.1220.10">
    <property type="entry name" value="Met repressor-like"/>
    <property type="match status" value="1"/>
</dbReference>
<dbReference type="Proteomes" id="UP000281604">
    <property type="component" value="Unassembled WGS sequence"/>
</dbReference>